<dbReference type="InterPro" id="IPR014284">
    <property type="entry name" value="RNA_pol_sigma-70_dom"/>
</dbReference>
<protein>
    <submittedName>
        <fullName evidence="6">RNA polymerase sigma factor, sigma-70 family</fullName>
    </submittedName>
</protein>
<keyword evidence="2" id="KW-0805">Transcription regulation</keyword>
<evidence type="ECO:0000256" key="2">
    <source>
        <dbReference type="ARBA" id="ARBA00023015"/>
    </source>
</evidence>
<dbReference type="PANTHER" id="PTHR43133">
    <property type="entry name" value="RNA POLYMERASE ECF-TYPE SIGMA FACTO"/>
    <property type="match status" value="1"/>
</dbReference>
<dbReference type="GO" id="GO:0006352">
    <property type="term" value="P:DNA-templated transcription initiation"/>
    <property type="evidence" value="ECO:0007669"/>
    <property type="project" value="InterPro"/>
</dbReference>
<evidence type="ECO:0000256" key="3">
    <source>
        <dbReference type="ARBA" id="ARBA00023082"/>
    </source>
</evidence>
<keyword evidence="3" id="KW-0731">Sigma factor</keyword>
<keyword evidence="4" id="KW-0804">Transcription</keyword>
<name>A0A1M6P4S2_9FLAO</name>
<dbReference type="InterPro" id="IPR013324">
    <property type="entry name" value="RNA_pol_sigma_r3/r4-like"/>
</dbReference>
<evidence type="ECO:0000313" key="7">
    <source>
        <dbReference type="Proteomes" id="UP000184172"/>
    </source>
</evidence>
<reference evidence="7" key="1">
    <citation type="submission" date="2016-11" db="EMBL/GenBank/DDBJ databases">
        <authorList>
            <person name="Varghese N."/>
            <person name="Submissions S."/>
        </authorList>
    </citation>
    <scope>NUCLEOTIDE SEQUENCE [LARGE SCALE GENOMIC DNA]</scope>
    <source>
        <strain evidence="7">DSM 26349</strain>
    </source>
</reference>
<dbReference type="InterPro" id="IPR039425">
    <property type="entry name" value="RNA_pol_sigma-70-like"/>
</dbReference>
<dbReference type="AlphaFoldDB" id="A0A1M6P4S2"/>
<dbReference type="SUPFAM" id="SSF88659">
    <property type="entry name" value="Sigma3 and sigma4 domains of RNA polymerase sigma factors"/>
    <property type="match status" value="2"/>
</dbReference>
<dbReference type="NCBIfam" id="TIGR02937">
    <property type="entry name" value="sigma70-ECF"/>
    <property type="match status" value="1"/>
</dbReference>
<evidence type="ECO:0000259" key="5">
    <source>
        <dbReference type="Pfam" id="PF04542"/>
    </source>
</evidence>
<dbReference type="InterPro" id="IPR013325">
    <property type="entry name" value="RNA_pol_sigma_r2"/>
</dbReference>
<dbReference type="PANTHER" id="PTHR43133:SF46">
    <property type="entry name" value="RNA POLYMERASE SIGMA-70 FACTOR ECF SUBFAMILY"/>
    <property type="match status" value="1"/>
</dbReference>
<dbReference type="OrthoDB" id="759001at2"/>
<sequence length="260" mass="30468">MKSNTFIQLKQGCPNSLTAIYDEYQRRIFGLGRYFLRDEFVVECLMQDTFLKLWVNRDRIERPEHILFFLLFVMKRECISYYTRPRNDFNRKIRSLDSFDNYQEYMAGYDSLSDTETQRLQAEEQQHFELIQSVLPLLDAEGKHLIELCLKYGFRYKAIAQAMGSSVTDTSNKVKKAIAALKIIVCQGGTLNSEQKPATIKLQGAMTPEQAEILKLRCENKYSFADIAQTLNRPQKEIHREFITAYKLIQQKHHQQTQPT</sequence>
<accession>A0A1M6P4S2</accession>
<evidence type="ECO:0000256" key="4">
    <source>
        <dbReference type="ARBA" id="ARBA00023163"/>
    </source>
</evidence>
<dbReference type="GO" id="GO:0016987">
    <property type="term" value="F:sigma factor activity"/>
    <property type="evidence" value="ECO:0007669"/>
    <property type="project" value="UniProtKB-KW"/>
</dbReference>
<dbReference type="STRING" id="797419.SAMN05216556_1396"/>
<evidence type="ECO:0000256" key="1">
    <source>
        <dbReference type="ARBA" id="ARBA00010641"/>
    </source>
</evidence>
<dbReference type="Gene3D" id="1.10.1740.10">
    <property type="match status" value="1"/>
</dbReference>
<dbReference type="Proteomes" id="UP000184172">
    <property type="component" value="Unassembled WGS sequence"/>
</dbReference>
<dbReference type="SUPFAM" id="SSF88946">
    <property type="entry name" value="Sigma2 domain of RNA polymerase sigma factors"/>
    <property type="match status" value="1"/>
</dbReference>
<dbReference type="InterPro" id="IPR007627">
    <property type="entry name" value="RNA_pol_sigma70_r2"/>
</dbReference>
<comment type="similarity">
    <text evidence="1">Belongs to the sigma-70 factor family. ECF subfamily.</text>
</comment>
<gene>
    <name evidence="6" type="ORF">SAMN04487908_14212</name>
</gene>
<organism evidence="6 7">
    <name type="scientific">Aequorivita viscosa</name>
    <dbReference type="NCBI Taxonomy" id="797419"/>
    <lineage>
        <taxon>Bacteria</taxon>
        <taxon>Pseudomonadati</taxon>
        <taxon>Bacteroidota</taxon>
        <taxon>Flavobacteriia</taxon>
        <taxon>Flavobacteriales</taxon>
        <taxon>Flavobacteriaceae</taxon>
        <taxon>Aequorivita</taxon>
    </lineage>
</organism>
<evidence type="ECO:0000313" key="6">
    <source>
        <dbReference type="EMBL" id="SHK02893.1"/>
    </source>
</evidence>
<feature type="domain" description="RNA polymerase sigma-70 region 2" evidence="5">
    <location>
        <begin position="20"/>
        <end position="84"/>
    </location>
</feature>
<proteinExistence type="inferred from homology"/>
<dbReference type="EMBL" id="FQYV01000042">
    <property type="protein sequence ID" value="SHK02893.1"/>
    <property type="molecule type" value="Genomic_DNA"/>
</dbReference>
<keyword evidence="7" id="KW-1185">Reference proteome</keyword>
<dbReference type="RefSeq" id="WP_073222051.1">
    <property type="nucleotide sequence ID" value="NZ_FNNS01000039.1"/>
</dbReference>
<dbReference type="Pfam" id="PF04542">
    <property type="entry name" value="Sigma70_r2"/>
    <property type="match status" value="1"/>
</dbReference>